<gene>
    <name evidence="10" type="ORF">BASA50_009258</name>
</gene>
<keyword evidence="3" id="KW-0809">Transit peptide</keyword>
<name>A0ABQ8F1V9_9FUNG</name>
<feature type="domain" description="Large ribosomal subunit protein mL46 N-terminal" evidence="9">
    <location>
        <begin position="63"/>
        <end position="125"/>
    </location>
</feature>
<dbReference type="EMBL" id="JAFCIX010000431">
    <property type="protein sequence ID" value="KAH6590609.1"/>
    <property type="molecule type" value="Genomic_DNA"/>
</dbReference>
<dbReference type="Pfam" id="PF11788">
    <property type="entry name" value="MRP-L46"/>
    <property type="match status" value="1"/>
</dbReference>
<dbReference type="CDD" id="cd04661">
    <property type="entry name" value="NUDIX_MRP_L46"/>
    <property type="match status" value="1"/>
</dbReference>
<evidence type="ECO:0000256" key="3">
    <source>
        <dbReference type="ARBA" id="ARBA00022946"/>
    </source>
</evidence>
<dbReference type="InterPro" id="IPR040008">
    <property type="entry name" value="Ribosomal_mL46"/>
</dbReference>
<dbReference type="SUPFAM" id="SSF55811">
    <property type="entry name" value="Nudix"/>
    <property type="match status" value="1"/>
</dbReference>
<comment type="caution">
    <text evidence="10">The sequence shown here is derived from an EMBL/GenBank/DDBJ whole genome shotgun (WGS) entry which is preliminary data.</text>
</comment>
<evidence type="ECO:0000256" key="8">
    <source>
        <dbReference type="SAM" id="MobiDB-lite"/>
    </source>
</evidence>
<keyword evidence="5" id="KW-0496">Mitochondrion</keyword>
<evidence type="ECO:0000259" key="9">
    <source>
        <dbReference type="Pfam" id="PF11788"/>
    </source>
</evidence>
<dbReference type="InterPro" id="IPR015797">
    <property type="entry name" value="NUDIX_hydrolase-like_dom_sf"/>
</dbReference>
<evidence type="ECO:0000256" key="5">
    <source>
        <dbReference type="ARBA" id="ARBA00023128"/>
    </source>
</evidence>
<feature type="compositionally biased region" description="Basic and acidic residues" evidence="8">
    <location>
        <begin position="37"/>
        <end position="48"/>
    </location>
</feature>
<evidence type="ECO:0000256" key="4">
    <source>
        <dbReference type="ARBA" id="ARBA00022980"/>
    </source>
</evidence>
<evidence type="ECO:0000313" key="11">
    <source>
        <dbReference type="Proteomes" id="UP001648503"/>
    </source>
</evidence>
<keyword evidence="11" id="KW-1185">Reference proteome</keyword>
<dbReference type="PANTHER" id="PTHR13124">
    <property type="entry name" value="39S RIBOSOMAL PROTEIN L46, MITOCHONDRIAL PRECURSOR-RELATED"/>
    <property type="match status" value="1"/>
</dbReference>
<accession>A0ABQ8F1V9</accession>
<feature type="region of interest" description="Disordered" evidence="8">
    <location>
        <begin position="30"/>
        <end position="57"/>
    </location>
</feature>
<evidence type="ECO:0000256" key="2">
    <source>
        <dbReference type="ARBA" id="ARBA00009070"/>
    </source>
</evidence>
<organism evidence="10 11">
    <name type="scientific">Batrachochytrium salamandrivorans</name>
    <dbReference type="NCBI Taxonomy" id="1357716"/>
    <lineage>
        <taxon>Eukaryota</taxon>
        <taxon>Fungi</taxon>
        <taxon>Fungi incertae sedis</taxon>
        <taxon>Chytridiomycota</taxon>
        <taxon>Chytridiomycota incertae sedis</taxon>
        <taxon>Chytridiomycetes</taxon>
        <taxon>Rhizophydiales</taxon>
        <taxon>Rhizophydiales incertae sedis</taxon>
        <taxon>Batrachochytrium</taxon>
    </lineage>
</organism>
<evidence type="ECO:0000256" key="7">
    <source>
        <dbReference type="ARBA" id="ARBA00035190"/>
    </source>
</evidence>
<dbReference type="InterPro" id="IPR021757">
    <property type="entry name" value="Ribosomal_mL46_N"/>
</dbReference>
<evidence type="ECO:0000313" key="10">
    <source>
        <dbReference type="EMBL" id="KAH6590609.1"/>
    </source>
</evidence>
<reference evidence="10 11" key="1">
    <citation type="submission" date="2021-02" db="EMBL/GenBank/DDBJ databases">
        <title>Variation within the Batrachochytrium salamandrivorans European outbreak.</title>
        <authorList>
            <person name="Kelly M."/>
            <person name="Pasmans F."/>
            <person name="Shea T.P."/>
            <person name="Munoz J.F."/>
            <person name="Carranza S."/>
            <person name="Cuomo C.A."/>
            <person name="Martel A."/>
        </authorList>
    </citation>
    <scope>NUCLEOTIDE SEQUENCE [LARGE SCALE GENOMIC DNA]</scope>
    <source>
        <strain evidence="10 11">AMFP18/2</strain>
    </source>
</reference>
<protein>
    <recommendedName>
        <fullName evidence="7">Large ribosomal subunit protein mL46</fullName>
    </recommendedName>
</protein>
<comment type="similarity">
    <text evidence="2">Belongs to the mitochondrion-specific ribosomal protein mL46 family.</text>
</comment>
<dbReference type="PANTHER" id="PTHR13124:SF12">
    <property type="entry name" value="LARGE RIBOSOMAL SUBUNIT PROTEIN ML46"/>
    <property type="match status" value="1"/>
</dbReference>
<dbReference type="InterPro" id="IPR033650">
    <property type="entry name" value="Ribosomal_mL46_NUDIX"/>
</dbReference>
<evidence type="ECO:0000256" key="6">
    <source>
        <dbReference type="ARBA" id="ARBA00023274"/>
    </source>
</evidence>
<sequence>MLSRFFQRTLQSPMRPLGLTSRCSASIQSSQRYAGHPHYEQQRRHQSTETEAAARVASPPHSSIAVGILLKRNPMVLPDLSEFQHAYYAYREAIERNEAAPFDHTFYFKKGSISEQRWLAAQAEAAALVKSPNNGDKTTLPDLVSNIIVQPQDDELIKLTVAPKLSSADASGDVKSLDRAMQRSLYLVVKQNTFATAASTNGTADTQWQLPTGDLFETETLHEAAPARLSELCGDLMDTWFVGKAPVGHIKAVDTKGTQKTKKSIFYMKAHILSGKITPSDDVIDYAWMTKEELVKQMDPEYYAHVSDMLSDL</sequence>
<proteinExistence type="inferred from homology"/>
<evidence type="ECO:0000256" key="1">
    <source>
        <dbReference type="ARBA" id="ARBA00004173"/>
    </source>
</evidence>
<dbReference type="Proteomes" id="UP001648503">
    <property type="component" value="Unassembled WGS sequence"/>
</dbReference>
<comment type="subcellular location">
    <subcellularLocation>
        <location evidence="1">Mitochondrion</location>
    </subcellularLocation>
</comment>
<keyword evidence="4" id="KW-0689">Ribosomal protein</keyword>
<keyword evidence="6" id="KW-0687">Ribonucleoprotein</keyword>
<dbReference type="Gene3D" id="3.90.79.10">
    <property type="entry name" value="Nucleoside Triphosphate Pyrophosphohydrolase"/>
    <property type="match status" value="1"/>
</dbReference>